<gene>
    <name evidence="1" type="ORF">CS063_14995</name>
</gene>
<evidence type="ECO:0000313" key="1">
    <source>
        <dbReference type="EMBL" id="PHV69550.1"/>
    </source>
</evidence>
<reference evidence="1" key="1">
    <citation type="submission" date="2017-10" db="EMBL/GenBank/DDBJ databases">
        <title>Genome sequence of cellulolytic Lachnospiraceae bacterium XHS1971 isolated from hotspring sediment.</title>
        <authorList>
            <person name="Vasudevan G."/>
            <person name="Joshi A.J."/>
            <person name="Hivarkar S."/>
            <person name="Lanjekar V.B."/>
            <person name="Dhakephalkar P.K."/>
            <person name="Dagar S."/>
        </authorList>
    </citation>
    <scope>NUCLEOTIDE SEQUENCE</scope>
    <source>
        <strain evidence="1">XHS1971</strain>
    </source>
</reference>
<dbReference type="Proteomes" id="UP000224460">
    <property type="component" value="Unassembled WGS sequence"/>
</dbReference>
<evidence type="ECO:0000313" key="2">
    <source>
        <dbReference type="Proteomes" id="UP000224460"/>
    </source>
</evidence>
<comment type="caution">
    <text evidence="1">The sequence shown here is derived from an EMBL/GenBank/DDBJ whole genome shotgun (WGS) entry which is preliminary data.</text>
</comment>
<dbReference type="EMBL" id="PEDL01000024">
    <property type="protein sequence ID" value="PHV69550.1"/>
    <property type="molecule type" value="Genomic_DNA"/>
</dbReference>
<organism evidence="1 2">
    <name type="scientific">Sporanaerobium hydrogeniformans</name>
    <dbReference type="NCBI Taxonomy" id="3072179"/>
    <lineage>
        <taxon>Bacteria</taxon>
        <taxon>Bacillati</taxon>
        <taxon>Bacillota</taxon>
        <taxon>Clostridia</taxon>
        <taxon>Lachnospirales</taxon>
        <taxon>Lachnospiraceae</taxon>
        <taxon>Sporanaerobium</taxon>
    </lineage>
</organism>
<name>A0AC61D9V6_9FIRM</name>
<keyword evidence="2" id="KW-1185">Reference proteome</keyword>
<accession>A0AC61D9V6</accession>
<proteinExistence type="predicted"/>
<protein>
    <submittedName>
        <fullName evidence="1">Uncharacterized protein</fullName>
    </submittedName>
</protein>
<sequence>MKKNVKRNKQLHNCKTAKQINKQIGRLFVSKLAALSRENLKLKQYIRELKEENVKLNIRLSGSNAIQFMLKEELVQARTPWWKKVLRCQ</sequence>